<gene>
    <name evidence="1" type="ORF">DWB68_00015</name>
</gene>
<dbReference type="AlphaFoldDB" id="A0A399JM46"/>
<comment type="caution">
    <text evidence="1">The sequence shown here is derived from an EMBL/GenBank/DDBJ whole genome shotgun (WGS) entry which is preliminary data.</text>
</comment>
<dbReference type="EMBL" id="QQXK01000001">
    <property type="protein sequence ID" value="RII43666.1"/>
    <property type="molecule type" value="Genomic_DNA"/>
</dbReference>
<accession>A0A399JM46</accession>
<protein>
    <submittedName>
        <fullName evidence="1">Uncharacterized protein</fullName>
    </submittedName>
</protein>
<reference evidence="1 2" key="1">
    <citation type="submission" date="2018-07" db="EMBL/GenBank/DDBJ databases">
        <title>Arthrobacter sp. nov., isolated from raw cow's milk with high bacterial count.</title>
        <authorList>
            <person name="Hahne J."/>
            <person name="Isele D."/>
            <person name="Lipski A."/>
        </authorList>
    </citation>
    <scope>NUCLEOTIDE SEQUENCE [LARGE SCALE GENOMIC DNA]</scope>
    <source>
        <strain evidence="1 2">JZ R-35</strain>
    </source>
</reference>
<name>A0A399JM46_9MICC</name>
<proteinExistence type="predicted"/>
<dbReference type="Proteomes" id="UP000265419">
    <property type="component" value="Unassembled WGS sequence"/>
</dbReference>
<evidence type="ECO:0000313" key="2">
    <source>
        <dbReference type="Proteomes" id="UP000265419"/>
    </source>
</evidence>
<sequence length="134" mass="14658">MNFFDWASCKNPNDPNHVITSWGSKYHGNIALECGSATSSGYNHIKSRHEKEWADLIKRFGGGSSWDDFMAYVSKSSLSSPSAIYGAGFGKTCYTTPVNMINHKNGDKVTLKPTVVISTNNKRVITSYPGGGCR</sequence>
<organism evidence="1 2">
    <name type="scientific">Galactobacter valiniphilus</name>
    <dbReference type="NCBI Taxonomy" id="2676122"/>
    <lineage>
        <taxon>Bacteria</taxon>
        <taxon>Bacillati</taxon>
        <taxon>Actinomycetota</taxon>
        <taxon>Actinomycetes</taxon>
        <taxon>Micrococcales</taxon>
        <taxon>Micrococcaceae</taxon>
        <taxon>Galactobacter</taxon>
    </lineage>
</organism>
<keyword evidence="2" id="KW-1185">Reference proteome</keyword>
<evidence type="ECO:0000313" key="1">
    <source>
        <dbReference type="EMBL" id="RII43666.1"/>
    </source>
</evidence>